<dbReference type="InterPro" id="IPR055342">
    <property type="entry name" value="MreC_beta-barrel_core"/>
</dbReference>
<feature type="domain" description="Rod shape-determining protein MreC beta-barrel core" evidence="2">
    <location>
        <begin position="124"/>
        <end position="261"/>
    </location>
</feature>
<dbReference type="PANTHER" id="PTHR34138:SF1">
    <property type="entry name" value="CELL SHAPE-DETERMINING PROTEIN MREC"/>
    <property type="match status" value="1"/>
</dbReference>
<proteinExistence type="predicted"/>
<protein>
    <recommendedName>
        <fullName evidence="2">Rod shape-determining protein MreC beta-barrel core domain-containing protein</fullName>
    </recommendedName>
</protein>
<evidence type="ECO:0000256" key="1">
    <source>
        <dbReference type="SAM" id="Phobius"/>
    </source>
</evidence>
<feature type="transmembrane region" description="Helical" evidence="1">
    <location>
        <begin position="16"/>
        <end position="35"/>
    </location>
</feature>
<dbReference type="InterPro" id="IPR042177">
    <property type="entry name" value="Cell/Rod_1"/>
</dbReference>
<dbReference type="GO" id="GO:0005886">
    <property type="term" value="C:plasma membrane"/>
    <property type="evidence" value="ECO:0007669"/>
    <property type="project" value="TreeGrafter"/>
</dbReference>
<gene>
    <name evidence="3" type="ORF">A3J61_01845</name>
</gene>
<sequence length="263" mass="29500">MIDLYKYKKTRSARKLFFILISILVAILILFLIFFRLHQNSENSMNESVWRIGLRGQSVTKVFRGYLSSKNKLMNENIDLRDQLDTARLEILNQSIYQNENQKLKEILGRKTHANLLLAQILSKPNRSPYDIIIVDVGAHDGVGIGQQVLAKGFIPIGDVVEVTNKNTKIKLYSTPGNITEAVFEDSQIDLSLKGTGSGGFEITIPKDVVVHTGQAILSKEIYSRTIALVSGVVSTDRDSYKKVLAKSPINIQELAWVQIVIE</sequence>
<dbReference type="Gene3D" id="2.40.10.340">
    <property type="entry name" value="Rod shape-determining protein MreC, domain 1"/>
    <property type="match status" value="1"/>
</dbReference>
<comment type="caution">
    <text evidence="3">The sequence shown here is derived from an EMBL/GenBank/DDBJ whole genome shotgun (WGS) entry which is preliminary data.</text>
</comment>
<evidence type="ECO:0000259" key="2">
    <source>
        <dbReference type="Pfam" id="PF04085"/>
    </source>
</evidence>
<dbReference type="GO" id="GO:0008360">
    <property type="term" value="P:regulation of cell shape"/>
    <property type="evidence" value="ECO:0007669"/>
    <property type="project" value="InterPro"/>
</dbReference>
<dbReference type="Pfam" id="PF04085">
    <property type="entry name" value="MreC"/>
    <property type="match status" value="1"/>
</dbReference>
<evidence type="ECO:0000313" key="3">
    <source>
        <dbReference type="EMBL" id="OGI71843.1"/>
    </source>
</evidence>
<organism evidence="3 4">
    <name type="scientific">Candidatus Nomurabacteria bacterium RIFCSPHIGHO2_02_FULL_38_15</name>
    <dbReference type="NCBI Taxonomy" id="1801752"/>
    <lineage>
        <taxon>Bacteria</taxon>
        <taxon>Candidatus Nomuraibacteriota</taxon>
    </lineage>
</organism>
<reference evidence="3 4" key="1">
    <citation type="journal article" date="2016" name="Nat. Commun.">
        <title>Thousands of microbial genomes shed light on interconnected biogeochemical processes in an aquifer system.</title>
        <authorList>
            <person name="Anantharaman K."/>
            <person name="Brown C.T."/>
            <person name="Hug L.A."/>
            <person name="Sharon I."/>
            <person name="Castelle C.J."/>
            <person name="Probst A.J."/>
            <person name="Thomas B.C."/>
            <person name="Singh A."/>
            <person name="Wilkins M.J."/>
            <person name="Karaoz U."/>
            <person name="Brodie E.L."/>
            <person name="Williams K.H."/>
            <person name="Hubbard S.S."/>
            <person name="Banfield J.F."/>
        </authorList>
    </citation>
    <scope>NUCLEOTIDE SEQUENCE [LARGE SCALE GENOMIC DNA]</scope>
</reference>
<name>A0A1F6VQD4_9BACT</name>
<dbReference type="Proteomes" id="UP000179686">
    <property type="component" value="Unassembled WGS sequence"/>
</dbReference>
<dbReference type="AlphaFoldDB" id="A0A1F6VQD4"/>
<dbReference type="STRING" id="1801752.A3J61_01845"/>
<accession>A0A1F6VQD4</accession>
<evidence type="ECO:0000313" key="4">
    <source>
        <dbReference type="Proteomes" id="UP000179686"/>
    </source>
</evidence>
<keyword evidence="1" id="KW-1133">Transmembrane helix</keyword>
<dbReference type="InterPro" id="IPR007221">
    <property type="entry name" value="MreC"/>
</dbReference>
<keyword evidence="1" id="KW-0812">Transmembrane</keyword>
<dbReference type="PANTHER" id="PTHR34138">
    <property type="entry name" value="CELL SHAPE-DETERMINING PROTEIN MREC"/>
    <property type="match status" value="1"/>
</dbReference>
<dbReference type="EMBL" id="MFUC01000020">
    <property type="protein sequence ID" value="OGI71843.1"/>
    <property type="molecule type" value="Genomic_DNA"/>
</dbReference>
<keyword evidence="1" id="KW-0472">Membrane</keyword>